<accession>A0A1Y3MR39</accession>
<comment type="similarity">
    <text evidence="2 10">Belongs to the class-IV pyridoxal-phosphate-dependent aminotransferase family.</text>
</comment>
<keyword evidence="8 11" id="KW-0663">Pyridoxal phosphate</keyword>
<dbReference type="GO" id="GO:0046394">
    <property type="term" value="P:carboxylic acid biosynthetic process"/>
    <property type="evidence" value="ECO:0007669"/>
    <property type="project" value="UniProtKB-ARBA"/>
</dbReference>
<evidence type="ECO:0000256" key="1">
    <source>
        <dbReference type="ARBA" id="ARBA00001933"/>
    </source>
</evidence>
<dbReference type="GO" id="GO:0046416">
    <property type="term" value="P:D-amino acid metabolic process"/>
    <property type="evidence" value="ECO:0007669"/>
    <property type="project" value="InterPro"/>
</dbReference>
<dbReference type="GO" id="GO:0008652">
    <property type="term" value="P:amino acid biosynthetic process"/>
    <property type="evidence" value="ECO:0007669"/>
    <property type="project" value="UniProtKB-ARBA"/>
</dbReference>
<dbReference type="InterPro" id="IPR001544">
    <property type="entry name" value="Aminotrans_IV"/>
</dbReference>
<dbReference type="PROSITE" id="PS00770">
    <property type="entry name" value="AA_TRANSFER_CLASS_4"/>
    <property type="match status" value="1"/>
</dbReference>
<dbReference type="CDD" id="cd01558">
    <property type="entry name" value="D-AAT_like"/>
    <property type="match status" value="1"/>
</dbReference>
<dbReference type="InterPro" id="IPR005784">
    <property type="entry name" value="D_amino_transT"/>
</dbReference>
<dbReference type="NCBIfam" id="TIGR01121">
    <property type="entry name" value="D_amino_aminoT"/>
    <property type="match status" value="1"/>
</dbReference>
<dbReference type="Pfam" id="PF01063">
    <property type="entry name" value="Aminotran_4"/>
    <property type="match status" value="1"/>
</dbReference>
<evidence type="ECO:0000256" key="6">
    <source>
        <dbReference type="ARBA" id="ARBA00022576"/>
    </source>
</evidence>
<evidence type="ECO:0000256" key="3">
    <source>
        <dbReference type="ARBA" id="ARBA00011738"/>
    </source>
</evidence>
<dbReference type="NCBIfam" id="NF009066">
    <property type="entry name" value="PRK12400.1"/>
    <property type="match status" value="1"/>
</dbReference>
<dbReference type="InterPro" id="IPR050571">
    <property type="entry name" value="Class-IV_PLP-Dep_Aminotrnsfr"/>
</dbReference>
<dbReference type="InterPro" id="IPR043131">
    <property type="entry name" value="BCAT-like_N"/>
</dbReference>
<protein>
    <recommendedName>
        <fullName evidence="5 12">D-alanine aminotransferase</fullName>
        <ecNumber evidence="4 12">2.6.1.21</ecNumber>
    </recommendedName>
</protein>
<dbReference type="EMBL" id="MWPX01000003">
    <property type="protein sequence ID" value="OUM50032.1"/>
    <property type="molecule type" value="Genomic_DNA"/>
</dbReference>
<dbReference type="FunFam" id="3.20.10.10:FF:000002">
    <property type="entry name" value="D-alanine aminotransferase"/>
    <property type="match status" value="1"/>
</dbReference>
<dbReference type="GO" id="GO:0005829">
    <property type="term" value="C:cytosol"/>
    <property type="evidence" value="ECO:0007669"/>
    <property type="project" value="TreeGrafter"/>
</dbReference>
<evidence type="ECO:0000256" key="8">
    <source>
        <dbReference type="ARBA" id="ARBA00022898"/>
    </source>
</evidence>
<dbReference type="Proteomes" id="UP000195321">
    <property type="component" value="Unassembled WGS sequence"/>
</dbReference>
<name>A0A1Y3MR39_9BACI</name>
<evidence type="ECO:0000256" key="5">
    <source>
        <dbReference type="ARBA" id="ARBA00021779"/>
    </source>
</evidence>
<dbReference type="InterPro" id="IPR018300">
    <property type="entry name" value="Aminotrans_IV_CS"/>
</dbReference>
<evidence type="ECO:0000256" key="2">
    <source>
        <dbReference type="ARBA" id="ARBA00009320"/>
    </source>
</evidence>
<dbReference type="GO" id="GO:0030170">
    <property type="term" value="F:pyridoxal phosphate binding"/>
    <property type="evidence" value="ECO:0007669"/>
    <property type="project" value="InterPro"/>
</dbReference>
<dbReference type="PANTHER" id="PTHR42743">
    <property type="entry name" value="AMINO-ACID AMINOTRANSFERASE"/>
    <property type="match status" value="1"/>
</dbReference>
<evidence type="ECO:0000313" key="13">
    <source>
        <dbReference type="EMBL" id="OUM50032.1"/>
    </source>
</evidence>
<comment type="caution">
    <text evidence="13">The sequence shown here is derived from an EMBL/GenBank/DDBJ whole genome shotgun (WGS) entry which is preliminary data.</text>
</comment>
<keyword evidence="7" id="KW-0808">Transferase</keyword>
<dbReference type="InterPro" id="IPR043132">
    <property type="entry name" value="BCAT-like_C"/>
</dbReference>
<comment type="subunit">
    <text evidence="3">Homodimer.</text>
</comment>
<dbReference type="RefSeq" id="WP_088093762.1">
    <property type="nucleotide sequence ID" value="NZ_CP189809.1"/>
</dbReference>
<comment type="function">
    <text evidence="12">Acts on the D-isomers of alanine, leucine, aspartate, glutamate, aminobutyrate, norvaline and asparagine. The enzyme transfers an amino group from a substrate D-amino acid to the pyridoxal phosphate cofactor to form pyridoxamine and an alpha-keto acid in the first half-reaction.</text>
</comment>
<evidence type="ECO:0000256" key="7">
    <source>
        <dbReference type="ARBA" id="ARBA00022679"/>
    </source>
</evidence>
<dbReference type="InterPro" id="IPR036038">
    <property type="entry name" value="Aminotransferase-like"/>
</dbReference>
<dbReference type="Gene3D" id="3.30.470.10">
    <property type="match status" value="1"/>
</dbReference>
<comment type="cofactor">
    <cofactor evidence="1 11">
        <name>pyridoxal 5'-phosphate</name>
        <dbReference type="ChEBI" id="CHEBI:597326"/>
    </cofactor>
</comment>
<proteinExistence type="inferred from homology"/>
<comment type="catalytic activity">
    <reaction evidence="9 12">
        <text>D-alanine + 2-oxoglutarate = D-glutamate + pyruvate</text>
        <dbReference type="Rhea" id="RHEA:15869"/>
        <dbReference type="ChEBI" id="CHEBI:15361"/>
        <dbReference type="ChEBI" id="CHEBI:16810"/>
        <dbReference type="ChEBI" id="CHEBI:29986"/>
        <dbReference type="ChEBI" id="CHEBI:57416"/>
        <dbReference type="EC" id="2.6.1.21"/>
    </reaction>
</comment>
<gene>
    <name evidence="13" type="ORF">BW425_05280</name>
</gene>
<dbReference type="EC" id="2.6.1.21" evidence="4 12"/>
<reference evidence="13 14" key="1">
    <citation type="submission" date="2017-02" db="EMBL/GenBank/DDBJ databases">
        <title>Bacillus pseudomycoides isolate FSL K6-0042.</title>
        <authorList>
            <person name="Kovac J."/>
        </authorList>
    </citation>
    <scope>NUCLEOTIDE SEQUENCE [LARGE SCALE GENOMIC DNA]</scope>
    <source>
        <strain evidence="13 14">FSL K6-0042</strain>
    </source>
</reference>
<sequence length="294" mass="33544">MGSKMAYERFVLWNDTIIDTNNKQPYIQLEERGLQFGDGVYEVIRIYKGNIHLLDPHLTRLYRSMDEIELTLAFSKAELITLLYKLLENNNLQVDGTIYLQVSRGVQHRAHTFSFDVTPTIYAYISKKERPALWIEYGIRAISEPDTRWLRCDIKSLNLLPNVLAATKAERKGCKEALLVRNGIVTEGSHSNFFLVKNGILYTHPANHLILNGIIRQYILSLAHKLQIPVQEELFSIRDVYNADECFFTGTTVEVLPMTHLDGTAIQNGQVGPITKLLQKTFVQSFSTSNISLP</sequence>
<keyword evidence="6" id="KW-0032">Aminotransferase</keyword>
<evidence type="ECO:0000256" key="11">
    <source>
        <dbReference type="RuleBase" id="RU004516"/>
    </source>
</evidence>
<evidence type="ECO:0000313" key="14">
    <source>
        <dbReference type="Proteomes" id="UP000195321"/>
    </source>
</evidence>
<organism evidence="13 14">
    <name type="scientific">Bacillus pseudomycoides</name>
    <dbReference type="NCBI Taxonomy" id="64104"/>
    <lineage>
        <taxon>Bacteria</taxon>
        <taxon>Bacillati</taxon>
        <taxon>Bacillota</taxon>
        <taxon>Bacilli</taxon>
        <taxon>Bacillales</taxon>
        <taxon>Bacillaceae</taxon>
        <taxon>Bacillus</taxon>
        <taxon>Bacillus cereus group</taxon>
    </lineage>
</organism>
<dbReference type="GO" id="GO:0047810">
    <property type="term" value="F:D-alanine-2-oxoglutarate aminotransferase activity"/>
    <property type="evidence" value="ECO:0007669"/>
    <property type="project" value="UniProtKB-EC"/>
</dbReference>
<dbReference type="Gene3D" id="3.20.10.10">
    <property type="entry name" value="D-amino Acid Aminotransferase, subunit A, domain 2"/>
    <property type="match status" value="1"/>
</dbReference>
<evidence type="ECO:0000256" key="10">
    <source>
        <dbReference type="RuleBase" id="RU004106"/>
    </source>
</evidence>
<dbReference type="SUPFAM" id="SSF56752">
    <property type="entry name" value="D-aminoacid aminotransferase-like PLP-dependent enzymes"/>
    <property type="match status" value="1"/>
</dbReference>
<evidence type="ECO:0000256" key="9">
    <source>
        <dbReference type="ARBA" id="ARBA00047911"/>
    </source>
</evidence>
<dbReference type="PANTHER" id="PTHR42743:SF10">
    <property type="entry name" value="D-ALANINE AMINOTRANSFERASE"/>
    <property type="match status" value="1"/>
</dbReference>
<evidence type="ECO:0000256" key="12">
    <source>
        <dbReference type="RuleBase" id="RU004520"/>
    </source>
</evidence>
<evidence type="ECO:0000256" key="4">
    <source>
        <dbReference type="ARBA" id="ARBA00012874"/>
    </source>
</evidence>
<dbReference type="AlphaFoldDB" id="A0A1Y3MR39"/>